<reference evidence="14" key="1">
    <citation type="submission" date="2017-09" db="EMBL/GenBank/DDBJ databases">
        <title>Depth-based differentiation of microbial function through sediment-hosted aquifers and enrichment of novel symbionts in the deep terrestrial subsurface.</title>
        <authorList>
            <person name="Probst A.J."/>
            <person name="Ladd B."/>
            <person name="Jarett J.K."/>
            <person name="Geller-Mcgrath D.E."/>
            <person name="Sieber C.M.K."/>
            <person name="Emerson J.B."/>
            <person name="Anantharaman K."/>
            <person name="Thomas B.C."/>
            <person name="Malmstrom R."/>
            <person name="Stieglmeier M."/>
            <person name="Klingl A."/>
            <person name="Woyke T."/>
            <person name="Ryan C.M."/>
            <person name="Banfield J.F."/>
        </authorList>
    </citation>
    <scope>NUCLEOTIDE SEQUENCE [LARGE SCALE GENOMIC DNA]</scope>
</reference>
<feature type="transmembrane region" description="Helical" evidence="12">
    <location>
        <begin position="152"/>
        <end position="173"/>
    </location>
</feature>
<name>A0A2M8LC49_9BACT</name>
<dbReference type="InterPro" id="IPR012187">
    <property type="entry name" value="Disulphide_bond_form_BdbC"/>
</dbReference>
<evidence type="ECO:0000256" key="4">
    <source>
        <dbReference type="ARBA" id="ARBA00022692"/>
    </source>
</evidence>
<evidence type="ECO:0000256" key="3">
    <source>
        <dbReference type="ARBA" id="ARBA00022448"/>
    </source>
</evidence>
<feature type="transmembrane region" description="Helical" evidence="12">
    <location>
        <begin position="12"/>
        <end position="31"/>
    </location>
</feature>
<dbReference type="Gene3D" id="1.20.1550.10">
    <property type="entry name" value="DsbB-like"/>
    <property type="match status" value="1"/>
</dbReference>
<evidence type="ECO:0000256" key="1">
    <source>
        <dbReference type="ARBA" id="ARBA00004141"/>
    </source>
</evidence>
<evidence type="ECO:0000256" key="2">
    <source>
        <dbReference type="ARBA" id="ARBA00007602"/>
    </source>
</evidence>
<evidence type="ECO:0000256" key="8">
    <source>
        <dbReference type="ARBA" id="ARBA00023136"/>
    </source>
</evidence>
<protein>
    <submittedName>
        <fullName evidence="13">Disulfide bond formation protein B</fullName>
    </submittedName>
</protein>
<keyword evidence="11" id="KW-0676">Redox-active center</keyword>
<keyword evidence="10" id="KW-0143">Chaperone</keyword>
<dbReference type="PANTHER" id="PTHR43469:SF1">
    <property type="entry name" value="SPBETA PROPHAGE-DERIVED DISULFIDE BOND FORMATION PROTEIN B"/>
    <property type="match status" value="1"/>
</dbReference>
<keyword evidence="4 12" id="KW-0812">Transmembrane</keyword>
<keyword evidence="6 12" id="KW-1133">Transmembrane helix</keyword>
<dbReference type="GO" id="GO:0006457">
    <property type="term" value="P:protein folding"/>
    <property type="evidence" value="ECO:0007669"/>
    <property type="project" value="InterPro"/>
</dbReference>
<sequence length="183" mass="20202">MNFVNFVNNLWSILSMVAQVLSVVLLVSLFFKKIRDSIFVSFFASRSVLISFVVSGLAMAGSLTYSDVIGYAPCVLCWFQRILMYPQVVIMGVALYSRDVSVRIYGLILSSVGMVVALWHYLGQLGFGSLPCSAVGYSVSCADRFVMQYGYITLPLMAFSAFALMTLSLAVSLKKDKDINFSN</sequence>
<evidence type="ECO:0000256" key="9">
    <source>
        <dbReference type="ARBA" id="ARBA00023157"/>
    </source>
</evidence>
<accession>A0A2M8LC49</accession>
<dbReference type="InterPro" id="IPR003752">
    <property type="entry name" value="DiS_bond_form_DsbB/BdbC"/>
</dbReference>
<dbReference type="GO" id="GO:0015035">
    <property type="term" value="F:protein-disulfide reductase activity"/>
    <property type="evidence" value="ECO:0007669"/>
    <property type="project" value="InterPro"/>
</dbReference>
<keyword evidence="8 12" id="KW-0472">Membrane</keyword>
<dbReference type="AlphaFoldDB" id="A0A2M8LC49"/>
<organism evidence="13 14">
    <name type="scientific">Candidatus Taylorbacteria bacterium CG10_big_fil_rev_8_21_14_0_10_41_48</name>
    <dbReference type="NCBI Taxonomy" id="1975024"/>
    <lineage>
        <taxon>Bacteria</taxon>
        <taxon>Candidatus Tayloriibacteriota</taxon>
    </lineage>
</organism>
<feature type="transmembrane region" description="Helical" evidence="12">
    <location>
        <begin position="104"/>
        <end position="122"/>
    </location>
</feature>
<evidence type="ECO:0000256" key="5">
    <source>
        <dbReference type="ARBA" id="ARBA00022982"/>
    </source>
</evidence>
<keyword evidence="3" id="KW-0813">Transport</keyword>
<evidence type="ECO:0000256" key="11">
    <source>
        <dbReference type="ARBA" id="ARBA00023284"/>
    </source>
</evidence>
<evidence type="ECO:0000256" key="12">
    <source>
        <dbReference type="SAM" id="Phobius"/>
    </source>
</evidence>
<evidence type="ECO:0000256" key="6">
    <source>
        <dbReference type="ARBA" id="ARBA00022989"/>
    </source>
</evidence>
<dbReference type="GO" id="GO:0016020">
    <property type="term" value="C:membrane"/>
    <property type="evidence" value="ECO:0007669"/>
    <property type="project" value="UniProtKB-SubCell"/>
</dbReference>
<comment type="subcellular location">
    <subcellularLocation>
        <location evidence="1">Membrane</location>
        <topology evidence="1">Multi-pass membrane protein</topology>
    </subcellularLocation>
</comment>
<dbReference type="SUPFAM" id="SSF158442">
    <property type="entry name" value="DsbB-like"/>
    <property type="match status" value="1"/>
</dbReference>
<feature type="transmembrane region" description="Helical" evidence="12">
    <location>
        <begin position="38"/>
        <end position="58"/>
    </location>
</feature>
<evidence type="ECO:0000313" key="13">
    <source>
        <dbReference type="EMBL" id="PJE74202.1"/>
    </source>
</evidence>
<dbReference type="InterPro" id="IPR023380">
    <property type="entry name" value="DsbB-like_sf"/>
</dbReference>
<comment type="caution">
    <text evidence="13">The sequence shown here is derived from an EMBL/GenBank/DDBJ whole genome shotgun (WGS) entry which is preliminary data.</text>
</comment>
<keyword evidence="5" id="KW-0249">Electron transport</keyword>
<dbReference type="PANTHER" id="PTHR43469">
    <property type="entry name" value="DISULFIDE FORMATION PROTEIN-RELATED"/>
    <property type="match status" value="1"/>
</dbReference>
<evidence type="ECO:0000256" key="7">
    <source>
        <dbReference type="ARBA" id="ARBA00023002"/>
    </source>
</evidence>
<dbReference type="Pfam" id="PF02600">
    <property type="entry name" value="DsbB"/>
    <property type="match status" value="1"/>
</dbReference>
<feature type="transmembrane region" description="Helical" evidence="12">
    <location>
        <begin position="78"/>
        <end position="97"/>
    </location>
</feature>
<comment type="similarity">
    <text evidence="2">Belongs to the DsbB family. BdbC subfamily.</text>
</comment>
<keyword evidence="7" id="KW-0560">Oxidoreductase</keyword>
<keyword evidence="9" id="KW-1015">Disulfide bond</keyword>
<evidence type="ECO:0000313" key="14">
    <source>
        <dbReference type="Proteomes" id="UP000228700"/>
    </source>
</evidence>
<dbReference type="Proteomes" id="UP000228700">
    <property type="component" value="Unassembled WGS sequence"/>
</dbReference>
<evidence type="ECO:0000256" key="10">
    <source>
        <dbReference type="ARBA" id="ARBA00023186"/>
    </source>
</evidence>
<dbReference type="EMBL" id="PFEQ01000009">
    <property type="protein sequence ID" value="PJE74202.1"/>
    <property type="molecule type" value="Genomic_DNA"/>
</dbReference>
<proteinExistence type="inferred from homology"/>
<gene>
    <name evidence="13" type="ORF">COV01_01765</name>
</gene>